<dbReference type="Proteomes" id="UP000828251">
    <property type="component" value="Unassembled WGS sequence"/>
</dbReference>
<dbReference type="PANTHER" id="PTHR47723">
    <property type="entry name" value="OS05G0353850 PROTEIN"/>
    <property type="match status" value="1"/>
</dbReference>
<dbReference type="PANTHER" id="PTHR47723:SF19">
    <property type="entry name" value="POLYNUCLEOTIDYL TRANSFERASE, RIBONUCLEASE H-LIKE SUPERFAMILY PROTEIN"/>
    <property type="match status" value="1"/>
</dbReference>
<reference evidence="2 3" key="1">
    <citation type="journal article" date="2021" name="Plant Biotechnol. J.">
        <title>Multi-omics assisted identification of the key and species-specific regulatory components of drought-tolerant mechanisms in Gossypium stocksii.</title>
        <authorList>
            <person name="Yu D."/>
            <person name="Ke L."/>
            <person name="Zhang D."/>
            <person name="Wu Y."/>
            <person name="Sun Y."/>
            <person name="Mei J."/>
            <person name="Sun J."/>
            <person name="Sun Y."/>
        </authorList>
    </citation>
    <scope>NUCLEOTIDE SEQUENCE [LARGE SCALE GENOMIC DNA]</scope>
    <source>
        <strain evidence="3">cv. E1</strain>
        <tissue evidence="2">Leaf</tissue>
    </source>
</reference>
<evidence type="ECO:0000313" key="3">
    <source>
        <dbReference type="Proteomes" id="UP000828251"/>
    </source>
</evidence>
<protein>
    <recommendedName>
        <fullName evidence="1">RNase H type-1 domain-containing protein</fullName>
    </recommendedName>
</protein>
<name>A0A9D3U7J5_9ROSI</name>
<feature type="domain" description="RNase H type-1" evidence="1">
    <location>
        <begin position="6"/>
        <end position="113"/>
    </location>
</feature>
<organism evidence="2 3">
    <name type="scientific">Gossypium stocksii</name>
    <dbReference type="NCBI Taxonomy" id="47602"/>
    <lineage>
        <taxon>Eukaryota</taxon>
        <taxon>Viridiplantae</taxon>
        <taxon>Streptophyta</taxon>
        <taxon>Embryophyta</taxon>
        <taxon>Tracheophyta</taxon>
        <taxon>Spermatophyta</taxon>
        <taxon>Magnoliopsida</taxon>
        <taxon>eudicotyledons</taxon>
        <taxon>Gunneridae</taxon>
        <taxon>Pentapetalae</taxon>
        <taxon>rosids</taxon>
        <taxon>malvids</taxon>
        <taxon>Malvales</taxon>
        <taxon>Malvaceae</taxon>
        <taxon>Malvoideae</taxon>
        <taxon>Gossypium</taxon>
    </lineage>
</organism>
<sequence>MLNDFAAARGFVCDHNGGWIIGYCRYVGNCTGVEAELWGILDALNLLLDRSFEKVLIQTDSLEAVNAIQEGSSGFSNSALVRRIHFALAALKQWKIQHISRSENLVADSLAKSVRSRSLGLRLIVDPPMRI</sequence>
<dbReference type="InterPro" id="IPR002156">
    <property type="entry name" value="RNaseH_domain"/>
</dbReference>
<dbReference type="InterPro" id="IPR053151">
    <property type="entry name" value="RNase_H-like"/>
</dbReference>
<dbReference type="Gene3D" id="3.30.420.10">
    <property type="entry name" value="Ribonuclease H-like superfamily/Ribonuclease H"/>
    <property type="match status" value="1"/>
</dbReference>
<evidence type="ECO:0000259" key="1">
    <source>
        <dbReference type="Pfam" id="PF13456"/>
    </source>
</evidence>
<dbReference type="CDD" id="cd06222">
    <property type="entry name" value="RNase_H_like"/>
    <property type="match status" value="1"/>
</dbReference>
<dbReference type="InterPro" id="IPR044730">
    <property type="entry name" value="RNase_H-like_dom_plant"/>
</dbReference>
<evidence type="ECO:0000313" key="2">
    <source>
        <dbReference type="EMBL" id="KAH1031323.1"/>
    </source>
</evidence>
<gene>
    <name evidence="2" type="ORF">J1N35_043497</name>
</gene>
<dbReference type="InterPro" id="IPR012337">
    <property type="entry name" value="RNaseH-like_sf"/>
</dbReference>
<dbReference type="GO" id="GO:0004523">
    <property type="term" value="F:RNA-DNA hybrid ribonuclease activity"/>
    <property type="evidence" value="ECO:0007669"/>
    <property type="project" value="InterPro"/>
</dbReference>
<dbReference type="EMBL" id="JAIQCV010000013">
    <property type="protein sequence ID" value="KAH1031323.1"/>
    <property type="molecule type" value="Genomic_DNA"/>
</dbReference>
<keyword evidence="3" id="KW-1185">Reference proteome</keyword>
<dbReference type="InterPro" id="IPR036397">
    <property type="entry name" value="RNaseH_sf"/>
</dbReference>
<dbReference type="GO" id="GO:0003676">
    <property type="term" value="F:nucleic acid binding"/>
    <property type="evidence" value="ECO:0007669"/>
    <property type="project" value="InterPro"/>
</dbReference>
<dbReference type="Pfam" id="PF13456">
    <property type="entry name" value="RVT_3"/>
    <property type="match status" value="1"/>
</dbReference>
<dbReference type="AlphaFoldDB" id="A0A9D3U7J5"/>
<dbReference type="OrthoDB" id="984775at2759"/>
<dbReference type="SUPFAM" id="SSF53098">
    <property type="entry name" value="Ribonuclease H-like"/>
    <property type="match status" value="1"/>
</dbReference>
<accession>A0A9D3U7J5</accession>
<proteinExistence type="predicted"/>
<comment type="caution">
    <text evidence="2">The sequence shown here is derived from an EMBL/GenBank/DDBJ whole genome shotgun (WGS) entry which is preliminary data.</text>
</comment>